<gene>
    <name evidence="2" type="ordered locus">DvMF_0721</name>
</gene>
<proteinExistence type="predicted"/>
<reference evidence="2" key="1">
    <citation type="submission" date="2008-10" db="EMBL/GenBank/DDBJ databases">
        <title>Complete sequence of Desulfovibrio vulgaris str. 'Miyazaki F'.</title>
        <authorList>
            <person name="Lucas S."/>
            <person name="Copeland A."/>
            <person name="Lapidus A."/>
            <person name="Glavina del Rio T."/>
            <person name="Dalin E."/>
            <person name="Tice H."/>
            <person name="Bruce D."/>
            <person name="Goodwin L."/>
            <person name="Pitluck S."/>
            <person name="Sims D."/>
            <person name="Brettin T."/>
            <person name="Detter J.C."/>
            <person name="Han C."/>
            <person name="Larimer F."/>
            <person name="Land M."/>
            <person name="Hauser L."/>
            <person name="Kyrpides N."/>
            <person name="Mikhailova N."/>
            <person name="Hazen T.C."/>
            <person name="Richardson P."/>
        </authorList>
    </citation>
    <scope>NUCLEOTIDE SEQUENCE</scope>
    <source>
        <strain evidence="2">Miyazaki F</strain>
    </source>
</reference>
<dbReference type="InterPro" id="IPR009057">
    <property type="entry name" value="Homeodomain-like_sf"/>
</dbReference>
<dbReference type="eggNOG" id="COG5566">
    <property type="taxonomic scope" value="Bacteria"/>
</dbReference>
<dbReference type="Pfam" id="PF08765">
    <property type="entry name" value="Mor"/>
    <property type="match status" value="1"/>
</dbReference>
<dbReference type="InterPro" id="IPR014875">
    <property type="entry name" value="Mor_transcription_activator"/>
</dbReference>
<dbReference type="EMBL" id="CP001197">
    <property type="protein sequence ID" value="ACL07678.1"/>
    <property type="molecule type" value="Genomic_DNA"/>
</dbReference>
<dbReference type="AlphaFoldDB" id="B8DKX5"/>
<organism evidence="2">
    <name type="scientific">Nitratidesulfovibrio vulgaris (strain DSM 19637 / Miyazaki F)</name>
    <name type="common">Desulfovibrio vulgaris</name>
    <dbReference type="NCBI Taxonomy" id="883"/>
    <lineage>
        <taxon>Bacteria</taxon>
        <taxon>Pseudomonadati</taxon>
        <taxon>Thermodesulfobacteriota</taxon>
        <taxon>Desulfovibrionia</taxon>
        <taxon>Desulfovibrionales</taxon>
        <taxon>Desulfovibrionaceae</taxon>
        <taxon>Nitratidesulfovibrio</taxon>
    </lineage>
</organism>
<name>B8DKX5_NITV9</name>
<accession>B8DKX5</accession>
<feature type="domain" description="Mor transcription activator" evidence="1">
    <location>
        <begin position="36"/>
        <end position="141"/>
    </location>
</feature>
<dbReference type="HOGENOM" id="CLU_131403_1_0_7"/>
<dbReference type="KEGG" id="dvm:DvMF_0721"/>
<protein>
    <submittedName>
        <fullName evidence="2">Mor transcription activator domain protein</fullName>
    </submittedName>
</protein>
<dbReference type="SUPFAM" id="SSF46689">
    <property type="entry name" value="Homeodomain-like"/>
    <property type="match status" value="1"/>
</dbReference>
<sequence length="156" mass="17266">MTRDTLQIMQYEDSMPAMAREIAGLIGMPDTLRLVEALGGTTFPVPKRGNKLGELRFCMLEQAVGVKAAEILCQQYGGTNLYIPRCADVLRKIRNAELIGFFDAYAGEGKSGKNVVAELALKYKLSDRRVWEILKTSGAEAARGRKVCSITLFEFI</sequence>
<evidence type="ECO:0000313" key="2">
    <source>
        <dbReference type="EMBL" id="ACL07678.1"/>
    </source>
</evidence>
<evidence type="ECO:0000259" key="1">
    <source>
        <dbReference type="Pfam" id="PF08765"/>
    </source>
</evidence>
<dbReference type="STRING" id="883.DvMF_0721"/>